<reference evidence="2" key="2">
    <citation type="submission" date="2020-10" db="EMBL/GenBank/DDBJ databases">
        <title>Comparative genomics of the Acetobacterium genus.</title>
        <authorList>
            <person name="Marshall C."/>
            <person name="May H."/>
            <person name="Norman S."/>
        </authorList>
    </citation>
    <scope>NUCLEOTIDE SEQUENCE</scope>
    <source>
        <strain evidence="2">DER-2019</strain>
    </source>
</reference>
<proteinExistence type="predicted"/>
<dbReference type="RefSeq" id="WP_148566602.1">
    <property type="nucleotide sequence ID" value="NZ_RXYA01000005.1"/>
</dbReference>
<dbReference type="EMBL" id="WJBD01000004">
    <property type="protein sequence ID" value="MBC3887606.1"/>
    <property type="molecule type" value="Genomic_DNA"/>
</dbReference>
<accession>A0A923HX65</accession>
<organism evidence="2 3">
    <name type="scientific">Acetobacterium paludosum</name>
    <dbReference type="NCBI Taxonomy" id="52693"/>
    <lineage>
        <taxon>Bacteria</taxon>
        <taxon>Bacillati</taxon>
        <taxon>Bacillota</taxon>
        <taxon>Clostridia</taxon>
        <taxon>Eubacteriales</taxon>
        <taxon>Eubacteriaceae</taxon>
        <taxon>Acetobacterium</taxon>
    </lineage>
</organism>
<reference evidence="2" key="1">
    <citation type="submission" date="2019-10" db="EMBL/GenBank/DDBJ databases">
        <authorList>
            <person name="Ross D.E."/>
            <person name="Gulliver D."/>
        </authorList>
    </citation>
    <scope>NUCLEOTIDE SEQUENCE</scope>
    <source>
        <strain evidence="2">DER-2019</strain>
    </source>
</reference>
<protein>
    <recommendedName>
        <fullName evidence="1">LA2681-like HEPN domain-containing protein</fullName>
    </recommendedName>
</protein>
<dbReference type="Proteomes" id="UP000616595">
    <property type="component" value="Unassembled WGS sequence"/>
</dbReference>
<sequence length="509" mass="60496">MEINIRLLKRIDSEKRNKNVGGLKKIISELENVDAENLKNKKKIILYYALECTYSFLSEYNKEDDFYDKRINNFRKSIKVIESLGSYKIDRDMNHQICHIYLKYANILDNCGRSNLAIEYYQKILELDSRNVNAKLDYAVCLCQYTWTMTVVSKNIEAIKYFAAKLFMEAFEMAKFSTIKEGNIKYYTEGYNKLIDKKIRDMKLDEIETRLIQAIILFDHITNNSNAEYVYRKWVSENCLFLHPLNEITTRTKEFSEDLCFDILHFKSMVKLDELNPFYREIFNEMKQTFIYCRLLMYEVITEELVDPHYGDLNTFIFSEDTNIKYSIKMEKLKNVFRLAYSVYDKIAFFINVYFELNMAEKRVSIKSIWKPIREKLNSVSRSPLLHGPSDNRGLNGLYWNSRDVHNINDDNEDPVDLELADADHTRNCLEHRHVSIVNKVLPNSNDQNKIYYISEEELKQKSMRMLKLLREALICLCSAVNLEEDKRKDNYKDNDIVNVSVYKDEWKI</sequence>
<dbReference type="OrthoDB" id="108555at2"/>
<dbReference type="Pfam" id="PF18733">
    <property type="entry name" value="HEPN_LA2681"/>
    <property type="match status" value="1"/>
</dbReference>
<keyword evidence="3" id="KW-1185">Reference proteome</keyword>
<dbReference type="Gene3D" id="1.25.40.10">
    <property type="entry name" value="Tetratricopeptide repeat domain"/>
    <property type="match status" value="1"/>
</dbReference>
<dbReference type="InterPro" id="IPR011990">
    <property type="entry name" value="TPR-like_helical_dom_sf"/>
</dbReference>
<dbReference type="InterPro" id="IPR040826">
    <property type="entry name" value="HEPN_LA2681"/>
</dbReference>
<evidence type="ECO:0000313" key="3">
    <source>
        <dbReference type="Proteomes" id="UP000616595"/>
    </source>
</evidence>
<evidence type="ECO:0000313" key="2">
    <source>
        <dbReference type="EMBL" id="MBC3887606.1"/>
    </source>
</evidence>
<dbReference type="AlphaFoldDB" id="A0A923HX65"/>
<name>A0A923HX65_9FIRM</name>
<evidence type="ECO:0000259" key="1">
    <source>
        <dbReference type="Pfam" id="PF18733"/>
    </source>
</evidence>
<dbReference type="SUPFAM" id="SSF48452">
    <property type="entry name" value="TPR-like"/>
    <property type="match status" value="1"/>
</dbReference>
<comment type="caution">
    <text evidence="2">The sequence shown here is derived from an EMBL/GenBank/DDBJ whole genome shotgun (WGS) entry which is preliminary data.</text>
</comment>
<gene>
    <name evidence="2" type="ORF">GH810_04710</name>
</gene>
<feature type="domain" description="LA2681-like HEPN" evidence="1">
    <location>
        <begin position="276"/>
        <end position="484"/>
    </location>
</feature>